<evidence type="ECO:0000313" key="2">
    <source>
        <dbReference type="EMBL" id="SMB86629.1"/>
    </source>
</evidence>
<dbReference type="RefSeq" id="WP_084257340.1">
    <property type="nucleotide sequence ID" value="NZ_FWWV01000024.1"/>
</dbReference>
<evidence type="ECO:0000313" key="3">
    <source>
        <dbReference type="Proteomes" id="UP000192408"/>
    </source>
</evidence>
<dbReference type="InterPro" id="IPR036814">
    <property type="entry name" value="YqcC-like_sf"/>
</dbReference>
<dbReference type="STRING" id="1122938.SAMN05660772_00918"/>
<dbReference type="InterPro" id="IPR007384">
    <property type="entry name" value="UCP006257"/>
</dbReference>
<organism evidence="2 3">
    <name type="scientific">Pasteurella testudinis DSM 23072</name>
    <dbReference type="NCBI Taxonomy" id="1122938"/>
    <lineage>
        <taxon>Bacteria</taxon>
        <taxon>Pseudomonadati</taxon>
        <taxon>Pseudomonadota</taxon>
        <taxon>Gammaproteobacteria</taxon>
        <taxon>Pasteurellales</taxon>
        <taxon>Pasteurellaceae</taxon>
        <taxon>Pasteurella</taxon>
    </lineage>
</organism>
<dbReference type="Proteomes" id="UP000192408">
    <property type="component" value="Unassembled WGS sequence"/>
</dbReference>
<dbReference type="GO" id="GO:0044010">
    <property type="term" value="P:single-species biofilm formation"/>
    <property type="evidence" value="ECO:0007669"/>
    <property type="project" value="TreeGrafter"/>
</dbReference>
<evidence type="ECO:0000259" key="1">
    <source>
        <dbReference type="Pfam" id="PF04287"/>
    </source>
</evidence>
<feature type="domain" description="YqcC-like" evidence="1">
    <location>
        <begin position="7"/>
        <end position="102"/>
    </location>
</feature>
<reference evidence="3" key="1">
    <citation type="submission" date="2017-04" db="EMBL/GenBank/DDBJ databases">
        <authorList>
            <person name="Varghese N."/>
            <person name="Submissions S."/>
        </authorList>
    </citation>
    <scope>NUCLEOTIDE SEQUENCE [LARGE SCALE GENOMIC DNA]</scope>
    <source>
        <strain evidence="3">DSM 23072</strain>
    </source>
</reference>
<dbReference type="SUPFAM" id="SSF158452">
    <property type="entry name" value="YqcC-like"/>
    <property type="match status" value="1"/>
</dbReference>
<dbReference type="AlphaFoldDB" id="A0A1W1UZV5"/>
<accession>A0A1W1UZV5</accession>
<dbReference type="Pfam" id="PF04287">
    <property type="entry name" value="DUF446"/>
    <property type="match status" value="1"/>
</dbReference>
<keyword evidence="3" id="KW-1185">Reference proteome</keyword>
<dbReference type="PIRSF" id="PIRSF006257">
    <property type="entry name" value="UCP006257"/>
    <property type="match status" value="1"/>
</dbReference>
<proteinExistence type="predicted"/>
<dbReference type="EMBL" id="FWWV01000024">
    <property type="protein sequence ID" value="SMB86629.1"/>
    <property type="molecule type" value="Genomic_DNA"/>
</dbReference>
<protein>
    <submittedName>
        <fullName evidence="2">Uncharacterized conserved protein YqcC, DUF446 family</fullName>
    </submittedName>
</protein>
<dbReference type="PANTHER" id="PTHR39586:SF1">
    <property type="entry name" value="CYTOPLASMIC PROTEIN"/>
    <property type="match status" value="1"/>
</dbReference>
<dbReference type="InterPro" id="IPR023376">
    <property type="entry name" value="YqcC-like_dom"/>
</dbReference>
<dbReference type="Gene3D" id="1.20.1440.40">
    <property type="entry name" value="YqcC-like"/>
    <property type="match status" value="1"/>
</dbReference>
<dbReference type="PANTHER" id="PTHR39586">
    <property type="entry name" value="CYTOPLASMIC PROTEIN-RELATED"/>
    <property type="match status" value="1"/>
</dbReference>
<gene>
    <name evidence="2" type="ORF">SAMN05660772_00918</name>
</gene>
<name>A0A1W1UZV5_9PAST</name>
<sequence>MTEFDVVRRHLQQLQNNLQRLALWQALPPEAVRLESSQPFHLDTLQPHEWLQWIFIPRMTALLDCGANLPDKIAITPYLEEAMAECDQLELLLQPLAEIETLLNEQ</sequence>